<evidence type="ECO:0000313" key="2">
    <source>
        <dbReference type="EMBL" id="MDR8017975.1"/>
    </source>
</evidence>
<dbReference type="InterPro" id="IPR036388">
    <property type="entry name" value="WH-like_DNA-bd_sf"/>
</dbReference>
<dbReference type="InterPro" id="IPR039422">
    <property type="entry name" value="MarR/SlyA-like"/>
</dbReference>
<feature type="domain" description="HTH marR-type" evidence="1">
    <location>
        <begin position="10"/>
        <end position="144"/>
    </location>
</feature>
<name>A0ABU2DNA6_9MICC</name>
<dbReference type="PANTHER" id="PTHR33164">
    <property type="entry name" value="TRANSCRIPTIONAL REGULATOR, MARR FAMILY"/>
    <property type="match status" value="1"/>
</dbReference>
<accession>A0ABU2DNA6</accession>
<comment type="caution">
    <text evidence="2">The sequence shown here is derived from an EMBL/GenBank/DDBJ whole genome shotgun (WGS) entry which is preliminary data.</text>
</comment>
<protein>
    <submittedName>
        <fullName evidence="2">MarR family transcriptional regulator</fullName>
    </submittedName>
</protein>
<sequence>MGSDARRQTVSALEYEFNRLFIRRRSNALQLTRAIDPEIEPASYTLLATLQHQGPMRMTSLSRHLGVGKPTLSRQLSVLTARGWANKTADPDDGRAQQLDLSAEGRRRLESAQAERTEQYLAMLETWDDREIAELRALVERLNDTYVAFDADQQASRGAAADTA</sequence>
<dbReference type="Proteomes" id="UP001251870">
    <property type="component" value="Unassembled WGS sequence"/>
</dbReference>
<dbReference type="InterPro" id="IPR000835">
    <property type="entry name" value="HTH_MarR-typ"/>
</dbReference>
<proteinExistence type="predicted"/>
<dbReference type="PROSITE" id="PS50995">
    <property type="entry name" value="HTH_MARR_2"/>
    <property type="match status" value="1"/>
</dbReference>
<dbReference type="InterPro" id="IPR036390">
    <property type="entry name" value="WH_DNA-bd_sf"/>
</dbReference>
<dbReference type="Gene3D" id="1.10.10.10">
    <property type="entry name" value="Winged helix-like DNA-binding domain superfamily/Winged helix DNA-binding domain"/>
    <property type="match status" value="1"/>
</dbReference>
<dbReference type="Pfam" id="PF01047">
    <property type="entry name" value="MarR"/>
    <property type="match status" value="1"/>
</dbReference>
<dbReference type="RefSeq" id="WP_310546971.1">
    <property type="nucleotide sequence ID" value="NZ_JAVKGR010000001.1"/>
</dbReference>
<dbReference type="PANTHER" id="PTHR33164:SF57">
    <property type="entry name" value="MARR-FAMILY TRANSCRIPTIONAL REGULATOR"/>
    <property type="match status" value="1"/>
</dbReference>
<dbReference type="SMART" id="SM00347">
    <property type="entry name" value="HTH_MARR"/>
    <property type="match status" value="1"/>
</dbReference>
<keyword evidence="3" id="KW-1185">Reference proteome</keyword>
<reference evidence="2 3" key="1">
    <citation type="submission" date="2023-09" db="EMBL/GenBank/DDBJ databases">
        <title>Description of three actinobacteria isolated from air of manufacturing shop in a pharmaceutical factory.</title>
        <authorList>
            <person name="Zhang D.-F."/>
        </authorList>
    </citation>
    <scope>NUCLEOTIDE SEQUENCE [LARGE SCALE GENOMIC DNA]</scope>
    <source>
        <strain evidence="2 3">LY-0111</strain>
    </source>
</reference>
<dbReference type="EMBL" id="JAVKGR010000001">
    <property type="protein sequence ID" value="MDR8017975.1"/>
    <property type="molecule type" value="Genomic_DNA"/>
</dbReference>
<dbReference type="SUPFAM" id="SSF46785">
    <property type="entry name" value="Winged helix' DNA-binding domain"/>
    <property type="match status" value="1"/>
</dbReference>
<organism evidence="2 3">
    <name type="scientific">Nesterenkonia aerolata</name>
    <dbReference type="NCBI Taxonomy" id="3074079"/>
    <lineage>
        <taxon>Bacteria</taxon>
        <taxon>Bacillati</taxon>
        <taxon>Actinomycetota</taxon>
        <taxon>Actinomycetes</taxon>
        <taxon>Micrococcales</taxon>
        <taxon>Micrococcaceae</taxon>
        <taxon>Nesterenkonia</taxon>
    </lineage>
</organism>
<dbReference type="PRINTS" id="PR00598">
    <property type="entry name" value="HTHMARR"/>
</dbReference>
<evidence type="ECO:0000313" key="3">
    <source>
        <dbReference type="Proteomes" id="UP001251870"/>
    </source>
</evidence>
<gene>
    <name evidence="2" type="ORF">RIL96_00135</name>
</gene>
<evidence type="ECO:0000259" key="1">
    <source>
        <dbReference type="PROSITE" id="PS50995"/>
    </source>
</evidence>